<dbReference type="GO" id="GO:0008270">
    <property type="term" value="F:zinc ion binding"/>
    <property type="evidence" value="ECO:0007669"/>
    <property type="project" value="UniProtKB-KW"/>
</dbReference>
<dbReference type="GO" id="GO:0043122">
    <property type="term" value="P:regulation of canonical NF-kappaB signal transduction"/>
    <property type="evidence" value="ECO:0007669"/>
    <property type="project" value="TreeGrafter"/>
</dbReference>
<feature type="domain" description="MATH" evidence="14">
    <location>
        <begin position="406"/>
        <end position="550"/>
    </location>
</feature>
<dbReference type="GO" id="GO:0006915">
    <property type="term" value="P:apoptotic process"/>
    <property type="evidence" value="ECO:0007669"/>
    <property type="project" value="UniProtKB-KW"/>
</dbReference>
<evidence type="ECO:0000259" key="13">
    <source>
        <dbReference type="PROSITE" id="PS50089"/>
    </source>
</evidence>
<keyword evidence="6" id="KW-0677">Repeat</keyword>
<keyword evidence="9" id="KW-0832">Ubl conjugation</keyword>
<organism evidence="16 17">
    <name type="scientific">Pocillopora meandrina</name>
    <dbReference type="NCBI Taxonomy" id="46732"/>
    <lineage>
        <taxon>Eukaryota</taxon>
        <taxon>Metazoa</taxon>
        <taxon>Cnidaria</taxon>
        <taxon>Anthozoa</taxon>
        <taxon>Hexacorallia</taxon>
        <taxon>Scleractinia</taxon>
        <taxon>Astrocoeniina</taxon>
        <taxon>Pocilloporidae</taxon>
        <taxon>Pocillopora</taxon>
    </lineage>
</organism>
<evidence type="ECO:0008006" key="18">
    <source>
        <dbReference type="Google" id="ProtNLM"/>
    </source>
</evidence>
<dbReference type="PROSITE" id="PS50144">
    <property type="entry name" value="MATH"/>
    <property type="match status" value="1"/>
</dbReference>
<comment type="subcellular location">
    <subcellularLocation>
        <location evidence="1">Cytoplasm</location>
    </subcellularLocation>
</comment>
<evidence type="ECO:0000313" key="17">
    <source>
        <dbReference type="Proteomes" id="UP001159428"/>
    </source>
</evidence>
<dbReference type="InterPro" id="IPR001293">
    <property type="entry name" value="Znf_TRAF"/>
</dbReference>
<evidence type="ECO:0000256" key="7">
    <source>
        <dbReference type="ARBA" id="ARBA00022771"/>
    </source>
</evidence>
<dbReference type="GO" id="GO:0005737">
    <property type="term" value="C:cytoplasm"/>
    <property type="evidence" value="ECO:0007669"/>
    <property type="project" value="UniProtKB-SubCell"/>
</dbReference>
<evidence type="ECO:0000259" key="14">
    <source>
        <dbReference type="PROSITE" id="PS50144"/>
    </source>
</evidence>
<dbReference type="InterPro" id="IPR013083">
    <property type="entry name" value="Znf_RING/FYVE/PHD"/>
</dbReference>
<feature type="domain" description="TRAF-type" evidence="15">
    <location>
        <begin position="107"/>
        <end position="159"/>
    </location>
</feature>
<dbReference type="FunFam" id="3.30.40.10:FF:000286">
    <property type="entry name" value="TNF receptor-associated factor"/>
    <property type="match status" value="1"/>
</dbReference>
<dbReference type="FunFam" id="2.60.210.10:FF:000001">
    <property type="entry name" value="TNF receptor-associated factor"/>
    <property type="match status" value="1"/>
</dbReference>
<evidence type="ECO:0000256" key="1">
    <source>
        <dbReference type="ARBA" id="ARBA00004496"/>
    </source>
</evidence>
<proteinExistence type="predicted"/>
<evidence type="ECO:0000256" key="2">
    <source>
        <dbReference type="ARBA" id="ARBA00022490"/>
    </source>
</evidence>
<evidence type="ECO:0000256" key="9">
    <source>
        <dbReference type="ARBA" id="ARBA00022843"/>
    </source>
</evidence>
<dbReference type="Pfam" id="PF21355">
    <property type="entry name" value="TRAF-mep_MATH"/>
    <property type="match status" value="1"/>
</dbReference>
<dbReference type="Pfam" id="PF02176">
    <property type="entry name" value="zf-TRAF"/>
    <property type="match status" value="1"/>
</dbReference>
<keyword evidence="2" id="KW-0963">Cytoplasm</keyword>
<evidence type="ECO:0000256" key="11">
    <source>
        <dbReference type="PROSITE-ProRule" id="PRU00207"/>
    </source>
</evidence>
<protein>
    <recommendedName>
        <fullName evidence="18">TNF receptor-associated factor 3</fullName>
    </recommendedName>
</protein>
<comment type="caution">
    <text evidence="16">The sequence shown here is derived from an EMBL/GenBank/DDBJ whole genome shotgun (WGS) entry which is preliminary data.</text>
</comment>
<dbReference type="InterPro" id="IPR001841">
    <property type="entry name" value="Znf_RING"/>
</dbReference>
<gene>
    <name evidence="16" type="ORF">PMEA_00019373</name>
</gene>
<keyword evidence="3" id="KW-1017">Isopeptide bond</keyword>
<dbReference type="InterPro" id="IPR012227">
    <property type="entry name" value="TNF_rcpt-assoc_TRAF_met"/>
</dbReference>
<dbReference type="PROSITE" id="PS50145">
    <property type="entry name" value="ZF_TRAF"/>
    <property type="match status" value="2"/>
</dbReference>
<dbReference type="GO" id="GO:0042981">
    <property type="term" value="P:regulation of apoptotic process"/>
    <property type="evidence" value="ECO:0007669"/>
    <property type="project" value="InterPro"/>
</dbReference>
<evidence type="ECO:0000256" key="6">
    <source>
        <dbReference type="ARBA" id="ARBA00022737"/>
    </source>
</evidence>
<evidence type="ECO:0000259" key="15">
    <source>
        <dbReference type="PROSITE" id="PS50145"/>
    </source>
</evidence>
<dbReference type="Pfam" id="PF13923">
    <property type="entry name" value="zf-C3HC4_2"/>
    <property type="match status" value="1"/>
</dbReference>
<reference evidence="16 17" key="1">
    <citation type="submission" date="2022-05" db="EMBL/GenBank/DDBJ databases">
        <authorList>
            <consortium name="Genoscope - CEA"/>
            <person name="William W."/>
        </authorList>
    </citation>
    <scope>NUCLEOTIDE SEQUENCE [LARGE SCALE GENOMIC DNA]</scope>
</reference>
<accession>A0AAU9X8J2</accession>
<feature type="coiled-coil region" evidence="12">
    <location>
        <begin position="323"/>
        <end position="350"/>
    </location>
</feature>
<dbReference type="GO" id="GO:0005164">
    <property type="term" value="F:tumor necrosis factor receptor binding"/>
    <property type="evidence" value="ECO:0007669"/>
    <property type="project" value="TreeGrafter"/>
</dbReference>
<evidence type="ECO:0000256" key="10">
    <source>
        <dbReference type="ARBA" id="ARBA00023054"/>
    </source>
</evidence>
<sequence>MVVTIDAIVDTDMKFVNGVDERLNCPICQKVFDEPWQTSCGHRFCRHCLERLLGQEDPRCPIDGESISRQQSFRDKCCEREVLNLQCFCRFNNKGCDWKGELRHLKAHEDSCQYGNVKCQACGETVERRQLTAHREQDCINRAVACTYCGGKVRHNNMKEHLDVCPKFPIQCFLNCGEEGIPRDMMEEHMTTRCLKAEHLCPFSVHGCEFKGTKQTIDQHIAENIESHLEMMSYSSHECNEKSKQMEEKIYRLEQEKSALEHQLQNQAEVLAAARQNIQTQQTKLSHVENSIIEQKRTTEKLLADLKVFEASRTKGDVVSSQMEEIMNTLREQEKEVSSLQGEVVRLKLSPATPNSASNYCSKFDVSVTRESERRLDRNEHQLALHDIQLSDHDMQIQMLEATSYNCTYVWKIDRYSQRFQEAVTGKTLSIYSPPFYVGRFGYKVCARLYPNGDSIGKGTHLSMFFVVMRGEYDALLPWPFLQKVHFRLIDQDRIRDAYDAFRPEPNSSSFKRPTSDMNIASGCPTFISHMELRQGGYIRNDTMFIKITVDTTGLQGDMWQ</sequence>
<keyword evidence="8 11" id="KW-0862">Zinc</keyword>
<dbReference type="InterPro" id="IPR008974">
    <property type="entry name" value="TRAF-like"/>
</dbReference>
<dbReference type="SUPFAM" id="SSF57850">
    <property type="entry name" value="RING/U-box"/>
    <property type="match status" value="1"/>
</dbReference>
<keyword evidence="10 12" id="KW-0175">Coiled coil</keyword>
<dbReference type="Gene3D" id="3.30.40.10">
    <property type="entry name" value="Zinc/RING finger domain, C3HC4 (zinc finger)"/>
    <property type="match status" value="3"/>
</dbReference>
<dbReference type="Proteomes" id="UP001159428">
    <property type="component" value="Unassembled WGS sequence"/>
</dbReference>
<keyword evidence="7 11" id="KW-0863">Zinc-finger</keyword>
<dbReference type="InterPro" id="IPR049342">
    <property type="entry name" value="TRAF1-6_MATH_dom"/>
</dbReference>
<feature type="domain" description="TRAF-type" evidence="15">
    <location>
        <begin position="161"/>
        <end position="217"/>
    </location>
</feature>
<feature type="zinc finger region" description="TRAF-type" evidence="11">
    <location>
        <begin position="107"/>
        <end position="159"/>
    </location>
</feature>
<dbReference type="SMART" id="SM00061">
    <property type="entry name" value="MATH"/>
    <property type="match status" value="1"/>
</dbReference>
<dbReference type="Gene3D" id="2.60.210.10">
    <property type="entry name" value="Apoptosis, Tumor Necrosis Factor Receptor Associated Protein 2, Chain A"/>
    <property type="match status" value="1"/>
</dbReference>
<feature type="coiled-coil region" evidence="12">
    <location>
        <begin position="236"/>
        <end position="291"/>
    </location>
</feature>
<dbReference type="InterPro" id="IPR017907">
    <property type="entry name" value="Znf_RING_CS"/>
</dbReference>
<evidence type="ECO:0000256" key="12">
    <source>
        <dbReference type="SAM" id="Coils"/>
    </source>
</evidence>
<dbReference type="InterPro" id="IPR002083">
    <property type="entry name" value="MATH/TRAF_dom"/>
</dbReference>
<dbReference type="PIRSF" id="PIRSF015614">
    <property type="entry name" value="TRAF"/>
    <property type="match status" value="1"/>
</dbReference>
<keyword evidence="5 11" id="KW-0479">Metal-binding</keyword>
<evidence type="ECO:0000256" key="8">
    <source>
        <dbReference type="ARBA" id="ARBA00022833"/>
    </source>
</evidence>
<dbReference type="PROSITE" id="PS00518">
    <property type="entry name" value="ZF_RING_1"/>
    <property type="match status" value="1"/>
</dbReference>
<dbReference type="GO" id="GO:0009898">
    <property type="term" value="C:cytoplasmic side of plasma membrane"/>
    <property type="evidence" value="ECO:0007669"/>
    <property type="project" value="TreeGrafter"/>
</dbReference>
<dbReference type="PANTHER" id="PTHR10131:SF153">
    <property type="entry name" value="RING-TYPE DOMAIN-CONTAINING PROTEIN"/>
    <property type="match status" value="1"/>
</dbReference>
<name>A0AAU9X8J2_9CNID</name>
<dbReference type="SUPFAM" id="SSF49599">
    <property type="entry name" value="TRAF domain-like"/>
    <property type="match status" value="3"/>
</dbReference>
<evidence type="ECO:0000256" key="3">
    <source>
        <dbReference type="ARBA" id="ARBA00022499"/>
    </source>
</evidence>
<dbReference type="PROSITE" id="PS50089">
    <property type="entry name" value="ZF_RING_2"/>
    <property type="match status" value="1"/>
</dbReference>
<keyword evidence="17" id="KW-1185">Reference proteome</keyword>
<evidence type="ECO:0000313" key="16">
    <source>
        <dbReference type="EMBL" id="CAH3140705.1"/>
    </source>
</evidence>
<dbReference type="SMART" id="SM00184">
    <property type="entry name" value="RING"/>
    <property type="match status" value="1"/>
</dbReference>
<feature type="zinc finger region" description="TRAF-type" evidence="11">
    <location>
        <begin position="161"/>
        <end position="217"/>
    </location>
</feature>
<evidence type="ECO:0000256" key="4">
    <source>
        <dbReference type="ARBA" id="ARBA00022703"/>
    </source>
</evidence>
<evidence type="ECO:0000256" key="5">
    <source>
        <dbReference type="ARBA" id="ARBA00022723"/>
    </source>
</evidence>
<dbReference type="GO" id="GO:0007165">
    <property type="term" value="P:signal transduction"/>
    <property type="evidence" value="ECO:0007669"/>
    <property type="project" value="InterPro"/>
</dbReference>
<dbReference type="PANTHER" id="PTHR10131">
    <property type="entry name" value="TNF RECEPTOR ASSOCIATED FACTOR"/>
    <property type="match status" value="1"/>
</dbReference>
<dbReference type="EMBL" id="CALNXJ010000034">
    <property type="protein sequence ID" value="CAH3140705.1"/>
    <property type="molecule type" value="Genomic_DNA"/>
</dbReference>
<feature type="domain" description="RING-type" evidence="13">
    <location>
        <begin position="25"/>
        <end position="63"/>
    </location>
</feature>
<dbReference type="AlphaFoldDB" id="A0AAU9X8J2"/>
<keyword evidence="4" id="KW-0053">Apoptosis</keyword>